<feature type="compositionally biased region" description="Low complexity" evidence="1">
    <location>
        <begin position="181"/>
        <end position="191"/>
    </location>
</feature>
<dbReference type="PANTHER" id="PTHR28122:SF1">
    <property type="entry name" value="E3 UBIQUITIN-PROTEIN LIGASE SUBSTRATE RECEPTOR MMS22"/>
    <property type="match status" value="1"/>
</dbReference>
<feature type="compositionally biased region" description="Low complexity" evidence="1">
    <location>
        <begin position="163"/>
        <end position="174"/>
    </location>
</feature>
<dbReference type="InterPro" id="IPR019021">
    <property type="entry name" value="Mms22"/>
</dbReference>
<feature type="region of interest" description="Disordered" evidence="1">
    <location>
        <begin position="136"/>
        <end position="530"/>
    </location>
</feature>
<feature type="compositionally biased region" description="Basic and acidic residues" evidence="1">
    <location>
        <begin position="315"/>
        <end position="340"/>
    </location>
</feature>
<dbReference type="Pfam" id="PF09462">
    <property type="entry name" value="Mus7"/>
    <property type="match status" value="1"/>
</dbReference>
<dbReference type="GO" id="GO:0005634">
    <property type="term" value="C:nucleus"/>
    <property type="evidence" value="ECO:0007669"/>
    <property type="project" value="InterPro"/>
</dbReference>
<feature type="region of interest" description="Disordered" evidence="1">
    <location>
        <begin position="542"/>
        <end position="634"/>
    </location>
</feature>
<accession>A0A0H2RMS2</accession>
<dbReference type="GO" id="GO:0031297">
    <property type="term" value="P:replication fork processing"/>
    <property type="evidence" value="ECO:0007669"/>
    <property type="project" value="InterPro"/>
</dbReference>
<feature type="compositionally biased region" description="Basic and acidic residues" evidence="1">
    <location>
        <begin position="288"/>
        <end position="303"/>
    </location>
</feature>
<feature type="compositionally biased region" description="Basic residues" evidence="1">
    <location>
        <begin position="376"/>
        <end position="389"/>
    </location>
</feature>
<feature type="compositionally biased region" description="Polar residues" evidence="1">
    <location>
        <begin position="448"/>
        <end position="457"/>
    </location>
</feature>
<dbReference type="OrthoDB" id="1183224at2759"/>
<feature type="compositionally biased region" description="Acidic residues" evidence="1">
    <location>
        <begin position="304"/>
        <end position="314"/>
    </location>
</feature>
<organism evidence="2 3">
    <name type="scientific">Schizopora paradoxa</name>
    <dbReference type="NCBI Taxonomy" id="27342"/>
    <lineage>
        <taxon>Eukaryota</taxon>
        <taxon>Fungi</taxon>
        <taxon>Dikarya</taxon>
        <taxon>Basidiomycota</taxon>
        <taxon>Agaricomycotina</taxon>
        <taxon>Agaricomycetes</taxon>
        <taxon>Hymenochaetales</taxon>
        <taxon>Schizoporaceae</taxon>
        <taxon>Schizopora</taxon>
    </lineage>
</organism>
<reference evidence="2 3" key="1">
    <citation type="submission" date="2015-04" db="EMBL/GenBank/DDBJ databases">
        <title>Complete genome sequence of Schizopora paradoxa KUC8140, a cosmopolitan wood degrader in East Asia.</title>
        <authorList>
            <consortium name="DOE Joint Genome Institute"/>
            <person name="Min B."/>
            <person name="Park H."/>
            <person name="Jang Y."/>
            <person name="Kim J.-J."/>
            <person name="Kim K.H."/>
            <person name="Pangilinan J."/>
            <person name="Lipzen A."/>
            <person name="Riley R."/>
            <person name="Grigoriev I.V."/>
            <person name="Spatafora J.W."/>
            <person name="Choi I.-G."/>
        </authorList>
    </citation>
    <scope>NUCLEOTIDE SEQUENCE [LARGE SCALE GENOMIC DNA]</scope>
    <source>
        <strain evidence="2 3">KUC8140</strain>
    </source>
</reference>
<evidence type="ECO:0000313" key="3">
    <source>
        <dbReference type="Proteomes" id="UP000053477"/>
    </source>
</evidence>
<proteinExistence type="predicted"/>
<feature type="compositionally biased region" description="Low complexity" evidence="1">
    <location>
        <begin position="709"/>
        <end position="722"/>
    </location>
</feature>
<dbReference type="PANTHER" id="PTHR28122">
    <property type="entry name" value="E3 UBIQUITIN-PROTEIN LIGASE SUBSTRATE RECEPTOR MMS22"/>
    <property type="match status" value="1"/>
</dbReference>
<name>A0A0H2RMS2_9AGAM</name>
<gene>
    <name evidence="2" type="ORF">SCHPADRAFT_852723</name>
</gene>
<dbReference type="Proteomes" id="UP000053477">
    <property type="component" value="Unassembled WGS sequence"/>
</dbReference>
<feature type="compositionally biased region" description="Low complexity" evidence="1">
    <location>
        <begin position="666"/>
        <end position="680"/>
    </location>
</feature>
<protein>
    <recommendedName>
        <fullName evidence="4">Mus7/MMS22 family-domain-containing protein</fullName>
    </recommendedName>
</protein>
<evidence type="ECO:0000313" key="2">
    <source>
        <dbReference type="EMBL" id="KLO13255.1"/>
    </source>
</evidence>
<feature type="compositionally biased region" description="Basic and acidic residues" evidence="1">
    <location>
        <begin position="500"/>
        <end position="522"/>
    </location>
</feature>
<sequence length="1848" mass="208594">MESEEYVETSDPEEMEAALFMAHSSSRQASMVPDIAHGSSPHRKRRKLTHDDNSSRHSTPFPEVMAFQEAPTLEDDNHLDLDIYPRDTVISSETQSDDELDVISQRPRAVVPEQYNPLSSDIHDVAVDEPSIDEGVAMPFLFTPPQTPDPVESLPDPQPSPQPSSHSPSPHSSPASKQRFSSLPPSSPSRSQQEVRNSQRARSHSPIPSPSRVQPLPGRSTSTDPSPAEQTPDPIDDHELAANLARSRYSFRSRKPQQQRPYAYDLQLYKGQLQNIPEAIVAAPKHHDRGEGHHRNGHSHEKETQDDDFIVPDDGSDRETQNPRPDRPIVHERAPEREDVMLPESMQMSDDDDLPELPWSLNGTRKQNGEDQSKSEKHRRKRFPLRKHLSPSSMHQEQRNLHSSSELERQHKQTSQPKQQDDEHLPYQRGPRTRPTEDIDLIVREKSNSQASSSTVNAEIPIVADAEDFGPLYSDDLPQPYSPSPPTRHRPDVVEVSSDEETKRPSSSEPEVRRVFESMDSKKQRKHMKAWSRMMPAVMITKLLGQPSVKPTRKGTVTPPDRSDSELSGDLAPGQSKRLRKGNAQGAPIEIRGDTESSDSSEPPDTNHSESSDATESYISGEDERAQDEAVEAGWFDHDSSRRYAAPSSRRNEDLIDRMLIRTRTVKSGTRVSKGSGSRSGTKRPKKPSLDIVIAAPTRQRTGKQTRLPFRPESPSRRVSSSTHTEYHDLTLSDPPSPMESDLVPPRNVSKKMSKSERKRQVLLKQTYIVPSDGKVIRTGRKRRFRIDVNDDALREALAPLHGVDTKPLSGNLNNHLKPHTHIKGHRHAVQRNCDPPLRQTVLTEFENDDNLVEDFNYPEANAYAKAQLAQTERHAWRRSSKLTADLHIRQLPVGLAFGPNTYIGKQLLHDLVTFISDDVPPTQPATFVKLGVSFNPEMDTAQFTENLRKVADVLHERLSVLPGPLQGTADFKDYEMLMHTSSRHFVWYLTQVAVEERKSVYEAMGDCAQRITYSAQSRLDMPSSGDDQSSFEPLSMLWFAIELSTRTLVIASRTNHEIDVKHWKDRILLMMRVLMNYSFEDILGSISAAQGVLDDSSDNTMVAGIWVCLIHMLSKISGALKSGQDHTSYPSSLLLEVLQEHRDLTPSGIEFSEYIWRTVFSLCALSQFSANGNSGSKVALSPCWNIVVAALGTVRLTHDPSVDGTRVQYILRERDRYVHIIVSRCYLLCARWTWSLAEAHIVIDKLVSVFKSRKFSDLLGEQPDFPAFLRRFNLSLLKEIRRSDSAFCIVLKVIAMAVVEDGGANDGAQRVSNKLRRLLSLIMPIGKVPFTKQSPPVNQELSMLYNRFSSIIIAIYLERSAAALKGRVEQARRYVDFPNLDWKSKQACIRAAMHIAILVQHLKLPLDEPLKWLENMTNVLLTEYHESTAQPRPSGEASAPSRVEDPGRTVLCLQLLLGSVRLIIETPSMDPGSLEPPVYPDVGLLSGSWIKQIFATKALTSIVTTGLEIQKLVQAFLNARAKVIQPPRMPAVVNEESQESQDYFADYDDEFDYDDPDLQAILDSGSNVDSCAKSNRQDDAAVAQIMDSDITQAIYRLVIQHFQDPSNSRITENTVDEFYRNTDRWVDCWVGCAAVVVQNERRVWSYYLEMGSQSWTSISDSALRRRVGLRFMHRLLQLDPPAYRSHQDAFLKVLMESLVTFKVTLEGEYAMLLFSIDGLRHCILRDLPVERSETTGQFCFPNGPFSEARAEIIAAILSNLNDNLSGIPEDRVQSHYDIQTWIGFVFHLFSTTRDVYESLTSDDARCLYSNFCRRTFNHLLAYPRLRSQPRFTNILTWATTHFGLSAA</sequence>
<feature type="compositionally biased region" description="Basic and acidic residues" evidence="1">
    <location>
        <begin position="396"/>
        <end position="411"/>
    </location>
</feature>
<dbReference type="GO" id="GO:0035361">
    <property type="term" value="C:Cul8-RING ubiquitin ligase complex"/>
    <property type="evidence" value="ECO:0007669"/>
    <property type="project" value="TreeGrafter"/>
</dbReference>
<dbReference type="EMBL" id="KQ085962">
    <property type="protein sequence ID" value="KLO13255.1"/>
    <property type="molecule type" value="Genomic_DNA"/>
</dbReference>
<dbReference type="InParanoid" id="A0A0H2RMS2"/>
<feature type="compositionally biased region" description="Basic and acidic residues" evidence="1">
    <location>
        <begin position="434"/>
        <end position="447"/>
    </location>
</feature>
<feature type="compositionally biased region" description="Polar residues" evidence="1">
    <location>
        <begin position="219"/>
        <end position="229"/>
    </location>
</feature>
<feature type="region of interest" description="Disordered" evidence="1">
    <location>
        <begin position="655"/>
        <end position="759"/>
    </location>
</feature>
<keyword evidence="3" id="KW-1185">Reference proteome</keyword>
<dbReference type="STRING" id="27342.A0A0H2RMS2"/>
<evidence type="ECO:0000256" key="1">
    <source>
        <dbReference type="SAM" id="MobiDB-lite"/>
    </source>
</evidence>
<feature type="region of interest" description="Disordered" evidence="1">
    <location>
        <begin position="21"/>
        <end position="63"/>
    </location>
</feature>
<dbReference type="GO" id="GO:0000724">
    <property type="term" value="P:double-strand break repair via homologous recombination"/>
    <property type="evidence" value="ECO:0007669"/>
    <property type="project" value="TreeGrafter"/>
</dbReference>
<evidence type="ECO:0008006" key="4">
    <source>
        <dbReference type="Google" id="ProtNLM"/>
    </source>
</evidence>